<reference evidence="1" key="1">
    <citation type="submission" date="2022-12" db="EMBL/GenBank/DDBJ databases">
        <title>Clostridium sp. nov., isolated from industrial wastewater.</title>
        <authorList>
            <person name="Jiayan W."/>
        </authorList>
    </citation>
    <scope>NUCLEOTIDE SEQUENCE</scope>
    <source>
        <strain evidence="1">ZC22-4</strain>
    </source>
</reference>
<comment type="caution">
    <text evidence="1">The sequence shown here is derived from an EMBL/GenBank/DDBJ whole genome shotgun (WGS) entry which is preliminary data.</text>
</comment>
<proteinExistence type="predicted"/>
<protein>
    <submittedName>
        <fullName evidence="1">Uncharacterized protein</fullName>
    </submittedName>
</protein>
<dbReference type="Proteomes" id="UP001144612">
    <property type="component" value="Unassembled WGS sequence"/>
</dbReference>
<keyword evidence="2" id="KW-1185">Reference proteome</keyword>
<sequence>MNVKNITKYKLKFYINQLEDFNNILEKRGKSFNADEREYFAHKIVSINKNIEYYTEILNIMEVGNE</sequence>
<accession>A0ABT4D6A6</accession>
<name>A0ABT4D6A6_9CLOT</name>
<organism evidence="1 2">
    <name type="scientific">Clostridium brassicae</name>
    <dbReference type="NCBI Taxonomy" id="2999072"/>
    <lineage>
        <taxon>Bacteria</taxon>
        <taxon>Bacillati</taxon>
        <taxon>Bacillota</taxon>
        <taxon>Clostridia</taxon>
        <taxon>Eubacteriales</taxon>
        <taxon>Clostridiaceae</taxon>
        <taxon>Clostridium</taxon>
    </lineage>
</organism>
<evidence type="ECO:0000313" key="2">
    <source>
        <dbReference type="Proteomes" id="UP001144612"/>
    </source>
</evidence>
<evidence type="ECO:0000313" key="1">
    <source>
        <dbReference type="EMBL" id="MCY6957823.1"/>
    </source>
</evidence>
<dbReference type="EMBL" id="JAPQFJ010000003">
    <property type="protein sequence ID" value="MCY6957823.1"/>
    <property type="molecule type" value="Genomic_DNA"/>
</dbReference>
<dbReference type="RefSeq" id="WP_268060224.1">
    <property type="nucleotide sequence ID" value="NZ_JAPQFJ010000003.1"/>
</dbReference>
<gene>
    <name evidence="1" type="ORF">OW729_04295</name>
</gene>